<comment type="similarity">
    <text evidence="1">Belongs to the DNase II family.</text>
</comment>
<dbReference type="GO" id="GO:0006309">
    <property type="term" value="P:apoptotic DNA fragmentation"/>
    <property type="evidence" value="ECO:0007669"/>
    <property type="project" value="TreeGrafter"/>
</dbReference>
<dbReference type="CDD" id="cd09121">
    <property type="entry name" value="PLDc_DNaseII_2"/>
    <property type="match status" value="1"/>
</dbReference>
<reference evidence="3" key="1">
    <citation type="journal article" date="2019" name="bioRxiv">
        <title>The Genome of the Zebra Mussel, Dreissena polymorpha: A Resource for Invasive Species Research.</title>
        <authorList>
            <person name="McCartney M.A."/>
            <person name="Auch B."/>
            <person name="Kono T."/>
            <person name="Mallez S."/>
            <person name="Zhang Y."/>
            <person name="Obille A."/>
            <person name="Becker A."/>
            <person name="Abrahante J.E."/>
            <person name="Garbe J."/>
            <person name="Badalamenti J.P."/>
            <person name="Herman A."/>
            <person name="Mangelson H."/>
            <person name="Liachko I."/>
            <person name="Sullivan S."/>
            <person name="Sone E.D."/>
            <person name="Koren S."/>
            <person name="Silverstein K.A.T."/>
            <person name="Beckman K.B."/>
            <person name="Gohl D.M."/>
        </authorList>
    </citation>
    <scope>NUCLEOTIDE SEQUENCE</scope>
    <source>
        <strain evidence="3">Duluth1</strain>
        <tissue evidence="3">Whole animal</tissue>
    </source>
</reference>
<reference evidence="3" key="2">
    <citation type="submission" date="2020-11" db="EMBL/GenBank/DDBJ databases">
        <authorList>
            <person name="McCartney M.A."/>
            <person name="Auch B."/>
            <person name="Kono T."/>
            <person name="Mallez S."/>
            <person name="Becker A."/>
            <person name="Gohl D.M."/>
            <person name="Silverstein K.A.T."/>
            <person name="Koren S."/>
            <person name="Bechman K.B."/>
            <person name="Herman A."/>
            <person name="Abrahante J.E."/>
            <person name="Garbe J."/>
        </authorList>
    </citation>
    <scope>NUCLEOTIDE SEQUENCE</scope>
    <source>
        <strain evidence="3">Duluth1</strain>
        <tissue evidence="3">Whole animal</tissue>
    </source>
</reference>
<proteinExistence type="inferred from homology"/>
<evidence type="ECO:0000313" key="4">
    <source>
        <dbReference type="Proteomes" id="UP000828390"/>
    </source>
</evidence>
<protein>
    <submittedName>
        <fullName evidence="3">Uncharacterized protein</fullName>
    </submittedName>
</protein>
<name>A0A9D4F4T3_DREPO</name>
<accession>A0A9D4F4T3</accession>
<evidence type="ECO:0000313" key="3">
    <source>
        <dbReference type="EMBL" id="KAH3792339.1"/>
    </source>
</evidence>
<keyword evidence="4" id="KW-1185">Reference proteome</keyword>
<dbReference type="PANTHER" id="PTHR10858:SF23">
    <property type="entry name" value="DEOXYRIBONUCLEASE II"/>
    <property type="match status" value="1"/>
</dbReference>
<dbReference type="AlphaFoldDB" id="A0A9D4F4T3"/>
<dbReference type="PANTHER" id="PTHR10858">
    <property type="entry name" value="DEOXYRIBONUCLEASE II"/>
    <property type="match status" value="1"/>
</dbReference>
<organism evidence="3 4">
    <name type="scientific">Dreissena polymorpha</name>
    <name type="common">Zebra mussel</name>
    <name type="synonym">Mytilus polymorpha</name>
    <dbReference type="NCBI Taxonomy" id="45954"/>
    <lineage>
        <taxon>Eukaryota</taxon>
        <taxon>Metazoa</taxon>
        <taxon>Spiralia</taxon>
        <taxon>Lophotrochozoa</taxon>
        <taxon>Mollusca</taxon>
        <taxon>Bivalvia</taxon>
        <taxon>Autobranchia</taxon>
        <taxon>Heteroconchia</taxon>
        <taxon>Euheterodonta</taxon>
        <taxon>Imparidentia</taxon>
        <taxon>Neoheterodontei</taxon>
        <taxon>Myida</taxon>
        <taxon>Dreissenoidea</taxon>
        <taxon>Dreissenidae</taxon>
        <taxon>Dreissena</taxon>
    </lineage>
</organism>
<dbReference type="EMBL" id="JAIWYP010000007">
    <property type="protein sequence ID" value="KAH3792339.1"/>
    <property type="molecule type" value="Genomic_DNA"/>
</dbReference>
<gene>
    <name evidence="3" type="ORF">DPMN_145833</name>
</gene>
<evidence type="ECO:0000256" key="2">
    <source>
        <dbReference type="ARBA" id="ARBA00022801"/>
    </source>
</evidence>
<comment type="caution">
    <text evidence="3">The sequence shown here is derived from an EMBL/GenBank/DDBJ whole genome shotgun (WGS) entry which is preliminary data.</text>
</comment>
<dbReference type="GO" id="GO:0004531">
    <property type="term" value="F:deoxyribonuclease II activity"/>
    <property type="evidence" value="ECO:0007669"/>
    <property type="project" value="InterPro"/>
</dbReference>
<dbReference type="Pfam" id="PF03265">
    <property type="entry name" value="DNase_II"/>
    <property type="match status" value="1"/>
</dbReference>
<keyword evidence="2" id="KW-0378">Hydrolase</keyword>
<evidence type="ECO:0000256" key="1">
    <source>
        <dbReference type="ARBA" id="ARBA00007527"/>
    </source>
</evidence>
<dbReference type="InterPro" id="IPR004947">
    <property type="entry name" value="DNase_II"/>
</dbReference>
<sequence>MYAMYNYVVLFQSLQVFQDSVMYAMYNDVVLFQSLQVFQDSVMYAMYNDEPPGGHASTSHGHTKGVVGFDPSTGFWLVQSTPKFPPARSSGYDWPESAHTYAQSFLCISLATSSNLNEIGKQFLYNWPLFYDKNLPSAFASKYPELANALASKHVQTGPWNRQTTLHSLAGVTFTSFAKFNKWDQDLYADWLAPTFHDSLLVETWQNGINPMCSNCSGTYRVMNIKGLQFSSPSIAFKETQDHAKWAITNTTGSAWVCVGDINRQESQMTRPGGTVCFQNQQVHASYQGLITQLQSCGDQDKCVPAHFGPIVG</sequence>
<dbReference type="Proteomes" id="UP000828390">
    <property type="component" value="Unassembled WGS sequence"/>
</dbReference>